<dbReference type="PANTHER" id="PTHR12455">
    <property type="entry name" value="NUCLEOLAR COMPLEX PROTEIN 4"/>
    <property type="match status" value="1"/>
</dbReference>
<dbReference type="GO" id="GO:0042254">
    <property type="term" value="P:ribosome biogenesis"/>
    <property type="evidence" value="ECO:0007669"/>
    <property type="project" value="InterPro"/>
</dbReference>
<protein>
    <recommendedName>
        <fullName evidence="2">CCAAT-binding factor domain-containing protein</fullName>
    </recommendedName>
</protein>
<comment type="caution">
    <text evidence="3">The sequence shown here is derived from an EMBL/GenBank/DDBJ whole genome shotgun (WGS) entry which is preliminary data.</text>
</comment>
<evidence type="ECO:0000313" key="3">
    <source>
        <dbReference type="EMBL" id="KAK4273651.1"/>
    </source>
</evidence>
<dbReference type="InterPro" id="IPR005612">
    <property type="entry name" value="CCAAT-binding_factor"/>
</dbReference>
<evidence type="ECO:0000313" key="4">
    <source>
        <dbReference type="Proteomes" id="UP001293593"/>
    </source>
</evidence>
<dbReference type="GO" id="GO:0032040">
    <property type="term" value="C:small-subunit processome"/>
    <property type="evidence" value="ECO:0007669"/>
    <property type="project" value="TreeGrafter"/>
</dbReference>
<evidence type="ECO:0000259" key="2">
    <source>
        <dbReference type="Pfam" id="PF03914"/>
    </source>
</evidence>
<reference evidence="3" key="1">
    <citation type="submission" date="2023-10" db="EMBL/GenBank/DDBJ databases">
        <title>Chromosome-level genome of the transformable northern wattle, Acacia crassicarpa.</title>
        <authorList>
            <person name="Massaro I."/>
            <person name="Sinha N.R."/>
            <person name="Poethig S."/>
            <person name="Leichty A.R."/>
        </authorList>
    </citation>
    <scope>NUCLEOTIDE SEQUENCE</scope>
    <source>
        <strain evidence="3">Acra3RX</strain>
        <tissue evidence="3">Leaf</tissue>
    </source>
</reference>
<dbReference type="EMBL" id="JAWXYG010000004">
    <property type="protein sequence ID" value="KAK4273651.1"/>
    <property type="molecule type" value="Genomic_DNA"/>
</dbReference>
<dbReference type="InterPro" id="IPR027193">
    <property type="entry name" value="Noc4"/>
</dbReference>
<dbReference type="Proteomes" id="UP001293593">
    <property type="component" value="Unassembled WGS sequence"/>
</dbReference>
<keyword evidence="4" id="KW-1185">Reference proteome</keyword>
<name>A0AAE1JNA2_9FABA</name>
<dbReference type="PANTHER" id="PTHR12455:SF0">
    <property type="entry name" value="NUCLEOLAR COMPLEX PROTEIN 4 HOMOLOG"/>
    <property type="match status" value="1"/>
</dbReference>
<organism evidence="3 4">
    <name type="scientific">Acacia crassicarpa</name>
    <name type="common">northern wattle</name>
    <dbReference type="NCBI Taxonomy" id="499986"/>
    <lineage>
        <taxon>Eukaryota</taxon>
        <taxon>Viridiplantae</taxon>
        <taxon>Streptophyta</taxon>
        <taxon>Embryophyta</taxon>
        <taxon>Tracheophyta</taxon>
        <taxon>Spermatophyta</taxon>
        <taxon>Magnoliopsida</taxon>
        <taxon>eudicotyledons</taxon>
        <taxon>Gunneridae</taxon>
        <taxon>Pentapetalae</taxon>
        <taxon>rosids</taxon>
        <taxon>fabids</taxon>
        <taxon>Fabales</taxon>
        <taxon>Fabaceae</taxon>
        <taxon>Caesalpinioideae</taxon>
        <taxon>mimosoid clade</taxon>
        <taxon>Acacieae</taxon>
        <taxon>Acacia</taxon>
    </lineage>
</organism>
<dbReference type="GO" id="GO:0030692">
    <property type="term" value="C:Noc4p-Nop14p complex"/>
    <property type="evidence" value="ECO:0007669"/>
    <property type="project" value="TreeGrafter"/>
</dbReference>
<accession>A0AAE1JNA2</accession>
<gene>
    <name evidence="3" type="ORF">QN277_016999</name>
</gene>
<feature type="domain" description="CCAAT-binding factor" evidence="2">
    <location>
        <begin position="343"/>
        <end position="519"/>
    </location>
</feature>
<dbReference type="AlphaFoldDB" id="A0AAE1JNA2"/>
<dbReference type="Pfam" id="PF03914">
    <property type="entry name" value="CBF"/>
    <property type="match status" value="1"/>
</dbReference>
<proteinExistence type="inferred from homology"/>
<evidence type="ECO:0000256" key="1">
    <source>
        <dbReference type="ARBA" id="ARBA00007797"/>
    </source>
</evidence>
<sequence>MAPKLKMKVCSLSGVKTLGLQLLSSRDYINNLPRLLSIVSPTYPPNLVLECLLFLQSFFLPLLPDLPSSSSSPLDISSHDPQLIYRAWVRLKFDDFIKSLIDVFVSPQSDETLKEVVLDAIMEFVKVANGGKFSSSIYHKLLHSIVHSSDAVLLGVELLSSKYFRYMDVRYFTYISLGRFARTLEGKVISDFKMAKEDGINESPLNPSLDHVICNLYCIISHVFPLESLEKPSRPSIEMWSESAGVLSRECDHEHHPEEVDLNDNQLKPEKHNSNVTSADAIAKKMKSKLTKAWISYLRLPLPLDVYKEVLVNLHQAVIPHLTKPNMLCDFLTRSFDVGGVISVMALSGLHVLMTQHGLDYPNFYEKLYALLVPSIFMAKHRAKFFQLLDSCLKSPLLPAYLAASFVKKLSRLLLSVSPSGALVIIALIHNLLRRHPSINCLVHREDGDEEGKDESKTNTVISDKIDDSKTSAMPCQKSGIDHFNNGETNPKKSMAMSSSLWEMDTILQHYCPPVSRFALSLGTDLTVRARTSEMKVEDYSSGSYATVFGEEIRRRVKQVPLAFYKATPSSLFSETDSAGWNFKLEAEIAQEINERDISEHFYSPAKRQRKDGP</sequence>
<comment type="similarity">
    <text evidence="1">Belongs to the CBF/MAK21 family.</text>
</comment>